<evidence type="ECO:0000256" key="8">
    <source>
        <dbReference type="PIRNR" id="PIRNR001361"/>
    </source>
</evidence>
<dbReference type="NCBIfam" id="TIGR00034">
    <property type="entry name" value="aroFGH"/>
    <property type="match status" value="1"/>
</dbReference>
<keyword evidence="4 8" id="KW-0028">Amino-acid biosynthesis</keyword>
<comment type="function">
    <text evidence="1">Stereospecific condensation of phosphoenolpyruvate (PEP) and D-erythrose-4-phosphate (E4P) giving rise to 3-deoxy-D-arabino-heptulosonate-7-phosphate (DAHP).</text>
</comment>
<dbReference type="PIRSF" id="PIRSF001361">
    <property type="entry name" value="DAHP_synthase"/>
    <property type="match status" value="1"/>
</dbReference>
<evidence type="ECO:0000259" key="9">
    <source>
        <dbReference type="Pfam" id="PF00793"/>
    </source>
</evidence>
<feature type="domain" description="DAHP synthetase I/KDSA" evidence="9">
    <location>
        <begin position="54"/>
        <end position="358"/>
    </location>
</feature>
<evidence type="ECO:0000256" key="3">
    <source>
        <dbReference type="ARBA" id="ARBA00007985"/>
    </source>
</evidence>
<evidence type="ECO:0000256" key="4">
    <source>
        <dbReference type="ARBA" id="ARBA00022605"/>
    </source>
</evidence>
<gene>
    <name evidence="10" type="ORF">NLI96_g6040</name>
</gene>
<dbReference type="SUPFAM" id="SSF51569">
    <property type="entry name" value="Aldolase"/>
    <property type="match status" value="1"/>
</dbReference>
<dbReference type="InterPro" id="IPR013785">
    <property type="entry name" value="Aldolase_TIM"/>
</dbReference>
<comment type="similarity">
    <text evidence="3 8">Belongs to the class-I DAHP synthase family.</text>
</comment>
<accession>A0AAD5YIG0</accession>
<dbReference type="AlphaFoldDB" id="A0AAD5YIG0"/>
<dbReference type="EMBL" id="JANAWD010000212">
    <property type="protein sequence ID" value="KAJ3483837.1"/>
    <property type="molecule type" value="Genomic_DNA"/>
</dbReference>
<organism evidence="10 11">
    <name type="scientific">Meripilus lineatus</name>
    <dbReference type="NCBI Taxonomy" id="2056292"/>
    <lineage>
        <taxon>Eukaryota</taxon>
        <taxon>Fungi</taxon>
        <taxon>Dikarya</taxon>
        <taxon>Basidiomycota</taxon>
        <taxon>Agaricomycotina</taxon>
        <taxon>Agaricomycetes</taxon>
        <taxon>Polyporales</taxon>
        <taxon>Meripilaceae</taxon>
        <taxon>Meripilus</taxon>
    </lineage>
</organism>
<dbReference type="PANTHER" id="PTHR21225">
    <property type="entry name" value="PHOSPHO-2-DEHYDRO-3-DEOXYHEPTONATE ALDOLASE DAHP SYNTHETASE"/>
    <property type="match status" value="1"/>
</dbReference>
<dbReference type="GO" id="GO:0003849">
    <property type="term" value="F:3-deoxy-7-phosphoheptulonate synthase activity"/>
    <property type="evidence" value="ECO:0007669"/>
    <property type="project" value="UniProtKB-EC"/>
</dbReference>
<dbReference type="EC" id="2.5.1.54" evidence="8"/>
<dbReference type="GO" id="GO:0005737">
    <property type="term" value="C:cytoplasm"/>
    <property type="evidence" value="ECO:0007669"/>
    <property type="project" value="TreeGrafter"/>
</dbReference>
<dbReference type="InterPro" id="IPR006218">
    <property type="entry name" value="DAHP1/KDSA"/>
</dbReference>
<sequence length="390" mass="42079">MVVFSSVHAHSDSPLNPVFYQYDPLVQPALLRHEIVSSPESQKTIASARFAGARILAGQDDRLLVVVGPCSIHSTEQALQYARLLKEKLPSWGNLLIVMRAYLFMALTVGTQKPRTTVGWKGLINDPDIDGSFKINKGLRLARQLLCDLTHLGIPVGSELLDTISPQYIADLISWGAIGARTTESQLHRELASGVSFPIGFKNGTDGSVTVAVDAMRSSSNPHAFMGVTEQGLAAIVKTRGNQDVHVILRGGTKGPNYAAEHVKAASSAILKARPSHHPSVMIDCSHGNSQKNHNNQPKVVDDICEQLRAGDKSITGVMIESHINAGRQDVPPEGPGALKHGISITDACVDWNVTVEMLDRLNEAVKARRDVLIEASLKKPAAFHNALSS</sequence>
<dbReference type="GO" id="GO:0009073">
    <property type="term" value="P:aromatic amino acid family biosynthetic process"/>
    <property type="evidence" value="ECO:0007669"/>
    <property type="project" value="UniProtKB-KW"/>
</dbReference>
<name>A0AAD5YIG0_9APHY</name>
<evidence type="ECO:0000256" key="5">
    <source>
        <dbReference type="ARBA" id="ARBA00022679"/>
    </source>
</evidence>
<comment type="catalytic activity">
    <reaction evidence="7 8">
        <text>D-erythrose 4-phosphate + phosphoenolpyruvate + H2O = 7-phospho-2-dehydro-3-deoxy-D-arabino-heptonate + phosphate</text>
        <dbReference type="Rhea" id="RHEA:14717"/>
        <dbReference type="ChEBI" id="CHEBI:15377"/>
        <dbReference type="ChEBI" id="CHEBI:16897"/>
        <dbReference type="ChEBI" id="CHEBI:43474"/>
        <dbReference type="ChEBI" id="CHEBI:58394"/>
        <dbReference type="ChEBI" id="CHEBI:58702"/>
        <dbReference type="EC" id="2.5.1.54"/>
    </reaction>
</comment>
<dbReference type="PANTHER" id="PTHR21225:SF12">
    <property type="entry name" value="PHOSPHO-2-DEHYDRO-3-DEOXYHEPTONATE ALDOLASE, TYROSINE-INHIBITED"/>
    <property type="match status" value="1"/>
</dbReference>
<comment type="caution">
    <text evidence="10">The sequence shown here is derived from an EMBL/GenBank/DDBJ whole genome shotgun (WGS) entry which is preliminary data.</text>
</comment>
<dbReference type="Pfam" id="PF00793">
    <property type="entry name" value="DAHP_synth_1"/>
    <property type="match status" value="1"/>
</dbReference>
<dbReference type="FunFam" id="3.20.20.70:FF:000005">
    <property type="entry name" value="Phospho-2-dehydro-3-deoxyheptonate aldolase"/>
    <property type="match status" value="1"/>
</dbReference>
<dbReference type="NCBIfam" id="NF009395">
    <property type="entry name" value="PRK12755.1"/>
    <property type="match status" value="1"/>
</dbReference>
<dbReference type="GO" id="GO:0008652">
    <property type="term" value="P:amino acid biosynthetic process"/>
    <property type="evidence" value="ECO:0007669"/>
    <property type="project" value="UniProtKB-KW"/>
</dbReference>
<evidence type="ECO:0000313" key="10">
    <source>
        <dbReference type="EMBL" id="KAJ3483837.1"/>
    </source>
</evidence>
<protein>
    <recommendedName>
        <fullName evidence="8">Phospho-2-dehydro-3-deoxyheptonate aldolase</fullName>
        <ecNumber evidence="8">2.5.1.54</ecNumber>
    </recommendedName>
</protein>
<dbReference type="InterPro" id="IPR006219">
    <property type="entry name" value="DAHP_synth_1"/>
</dbReference>
<dbReference type="Gene3D" id="3.20.20.70">
    <property type="entry name" value="Aldolase class I"/>
    <property type="match status" value="1"/>
</dbReference>
<keyword evidence="5 8" id="KW-0808">Transferase</keyword>
<evidence type="ECO:0000256" key="1">
    <source>
        <dbReference type="ARBA" id="ARBA00003726"/>
    </source>
</evidence>
<keyword evidence="6 8" id="KW-0057">Aromatic amino acid biosynthesis</keyword>
<proteinExistence type="inferred from homology"/>
<evidence type="ECO:0000256" key="7">
    <source>
        <dbReference type="ARBA" id="ARBA00047508"/>
    </source>
</evidence>
<comment type="pathway">
    <text evidence="2">Metabolic intermediate biosynthesis; chorismate biosynthesis; chorismate from D-erythrose 4-phosphate and phosphoenolpyruvate: step 1/7.</text>
</comment>
<keyword evidence="11" id="KW-1185">Reference proteome</keyword>
<dbReference type="Proteomes" id="UP001212997">
    <property type="component" value="Unassembled WGS sequence"/>
</dbReference>
<evidence type="ECO:0000313" key="11">
    <source>
        <dbReference type="Proteomes" id="UP001212997"/>
    </source>
</evidence>
<evidence type="ECO:0000256" key="2">
    <source>
        <dbReference type="ARBA" id="ARBA00004688"/>
    </source>
</evidence>
<evidence type="ECO:0000256" key="6">
    <source>
        <dbReference type="ARBA" id="ARBA00023141"/>
    </source>
</evidence>
<reference evidence="10" key="1">
    <citation type="submission" date="2022-07" db="EMBL/GenBank/DDBJ databases">
        <title>Genome Sequence of Physisporinus lineatus.</title>
        <authorList>
            <person name="Buettner E."/>
        </authorList>
    </citation>
    <scope>NUCLEOTIDE SEQUENCE</scope>
    <source>
        <strain evidence="10">VT162</strain>
    </source>
</reference>